<dbReference type="GO" id="GO:0005737">
    <property type="term" value="C:cytoplasm"/>
    <property type="evidence" value="ECO:0007669"/>
    <property type="project" value="UniProtKB-SubCell"/>
</dbReference>
<dbReference type="SUPFAM" id="SSF54695">
    <property type="entry name" value="POZ domain"/>
    <property type="match status" value="1"/>
</dbReference>
<dbReference type="Pfam" id="PF08005">
    <property type="entry name" value="PHR"/>
    <property type="match status" value="1"/>
</dbReference>
<dbReference type="Gene3D" id="3.30.710.10">
    <property type="entry name" value="Potassium Channel Kv1.1, Chain A"/>
    <property type="match status" value="1"/>
</dbReference>
<dbReference type="Pfam" id="PF00651">
    <property type="entry name" value="BTB"/>
    <property type="match status" value="1"/>
</dbReference>
<dbReference type="InterPro" id="IPR012983">
    <property type="entry name" value="PHR"/>
</dbReference>
<dbReference type="Gene3D" id="1.25.40.420">
    <property type="match status" value="1"/>
</dbReference>
<organism evidence="4 5">
    <name type="scientific">Sinanodonta woodiana</name>
    <name type="common">Chinese pond mussel</name>
    <name type="synonym">Anodonta woodiana</name>
    <dbReference type="NCBI Taxonomy" id="1069815"/>
    <lineage>
        <taxon>Eukaryota</taxon>
        <taxon>Metazoa</taxon>
        <taxon>Spiralia</taxon>
        <taxon>Lophotrochozoa</taxon>
        <taxon>Mollusca</taxon>
        <taxon>Bivalvia</taxon>
        <taxon>Autobranchia</taxon>
        <taxon>Heteroconchia</taxon>
        <taxon>Palaeoheterodonta</taxon>
        <taxon>Unionida</taxon>
        <taxon>Unionoidea</taxon>
        <taxon>Unionidae</taxon>
        <taxon>Unioninae</taxon>
        <taxon>Sinanodonta</taxon>
    </lineage>
</organism>
<dbReference type="PANTHER" id="PTHR45774:SF4">
    <property type="entry name" value="AXUNDEAD, ISOFORM F"/>
    <property type="match status" value="1"/>
</dbReference>
<dbReference type="SMART" id="SM00225">
    <property type="entry name" value="BTB"/>
    <property type="match status" value="1"/>
</dbReference>
<comment type="caution">
    <text evidence="4">The sequence shown here is derived from an EMBL/GenBank/DDBJ whole genome shotgun (WGS) entry which is preliminary data.</text>
</comment>
<dbReference type="PROSITE" id="PS50097">
    <property type="entry name" value="BTB"/>
    <property type="match status" value="1"/>
</dbReference>
<accession>A0ABD3VB67</accession>
<reference evidence="4 5" key="1">
    <citation type="submission" date="2024-11" db="EMBL/GenBank/DDBJ databases">
        <title>Chromosome-level genome assembly of the freshwater bivalve Anodonta woodiana.</title>
        <authorList>
            <person name="Chen X."/>
        </authorList>
    </citation>
    <scope>NUCLEOTIDE SEQUENCE [LARGE SCALE GENOMIC DNA]</scope>
    <source>
        <strain evidence="4">MN2024</strain>
        <tissue evidence="4">Gills</tissue>
    </source>
</reference>
<proteinExistence type="predicted"/>
<dbReference type="Pfam" id="PF07707">
    <property type="entry name" value="BACK"/>
    <property type="match status" value="1"/>
</dbReference>
<name>A0ABD3VB67_SINWO</name>
<sequence length="445" mass="50125">MAWLSDIDWQTHQNVLSSNRYMFENIVACDVTFFIGKQRQEVTAHKYVLISRSSIFYAMMCGLLQETGTINIPDIEPDVFEQLLRYVYFEAFQPDGDSILALLYAAKKYAIGNLIDKCVSWLEEGVCVDNVCSILQQAHAFDEQDLQKKCLEFIMDQGSSVLKHSSFRNLSPECVEMVISQDELCMKEEEIYEAIKDWAGNECARKSIQPSAENMRQALGGLKDLIRFSVMDGKYFADKVAGDSILTADEKVSLFRHFFSSRNLGYTNVVQRERTLRFQEKQRVVRFLNSGALLSIGSVLQAIDFKCSNEVLLHGIVIYGAITKGTVSRGGGFGNRRRSVVLSDTVVQLLDESKRTIVSMERQIHMTEDVLLDILFDEPVVLKKMWYTITLVISSAVMTRSGVDGEKVVSLGDGQSIEFRDSSLSACHTNVLSGQIPGLLLCLKR</sequence>
<feature type="domain" description="BTB" evidence="3">
    <location>
        <begin position="29"/>
        <end position="88"/>
    </location>
</feature>
<dbReference type="InterPro" id="IPR011705">
    <property type="entry name" value="BACK"/>
</dbReference>
<evidence type="ECO:0000313" key="5">
    <source>
        <dbReference type="Proteomes" id="UP001634394"/>
    </source>
</evidence>
<dbReference type="InterPro" id="IPR000210">
    <property type="entry name" value="BTB/POZ_dom"/>
</dbReference>
<dbReference type="InterPro" id="IPR038648">
    <property type="entry name" value="PHR_sf"/>
</dbReference>
<keyword evidence="5" id="KW-1185">Reference proteome</keyword>
<evidence type="ECO:0000313" key="4">
    <source>
        <dbReference type="EMBL" id="KAL3858822.1"/>
    </source>
</evidence>
<dbReference type="AlphaFoldDB" id="A0ABD3VB67"/>
<dbReference type="PANTHER" id="PTHR45774">
    <property type="entry name" value="BTB/POZ DOMAIN-CONTAINING"/>
    <property type="match status" value="1"/>
</dbReference>
<evidence type="ECO:0000259" key="3">
    <source>
        <dbReference type="PROSITE" id="PS50097"/>
    </source>
</evidence>
<dbReference type="EMBL" id="JBJQND010000012">
    <property type="protein sequence ID" value="KAL3858822.1"/>
    <property type="molecule type" value="Genomic_DNA"/>
</dbReference>
<dbReference type="InterPro" id="IPR011333">
    <property type="entry name" value="SKP1/BTB/POZ_sf"/>
</dbReference>
<evidence type="ECO:0000256" key="2">
    <source>
        <dbReference type="ARBA" id="ARBA00022490"/>
    </source>
</evidence>
<dbReference type="Proteomes" id="UP001634394">
    <property type="component" value="Unassembled WGS sequence"/>
</dbReference>
<dbReference type="SMART" id="SM00875">
    <property type="entry name" value="BACK"/>
    <property type="match status" value="1"/>
</dbReference>
<protein>
    <recommendedName>
        <fullName evidence="3">BTB domain-containing protein</fullName>
    </recommendedName>
</protein>
<gene>
    <name evidence="4" type="ORF">ACJMK2_009074</name>
</gene>
<keyword evidence="2" id="KW-0963">Cytoplasm</keyword>
<comment type="subcellular location">
    <subcellularLocation>
        <location evidence="1">Cytoplasm</location>
    </subcellularLocation>
</comment>
<dbReference type="Gene3D" id="2.60.120.820">
    <property type="entry name" value="PHR domain"/>
    <property type="match status" value="1"/>
</dbReference>
<evidence type="ECO:0000256" key="1">
    <source>
        <dbReference type="ARBA" id="ARBA00004496"/>
    </source>
</evidence>